<feature type="transmembrane region" description="Helical" evidence="6">
    <location>
        <begin position="342"/>
        <end position="365"/>
    </location>
</feature>
<accession>A0A174ZQP2</accession>
<comment type="subcellular location">
    <subcellularLocation>
        <location evidence="1">Cell membrane</location>
        <topology evidence="1">Multi-pass membrane protein</topology>
    </subcellularLocation>
</comment>
<feature type="transmembrane region" description="Helical" evidence="6">
    <location>
        <begin position="704"/>
        <end position="725"/>
    </location>
</feature>
<name>A0A174ZQP2_9FIRM</name>
<feature type="transmembrane region" description="Helical" evidence="6">
    <location>
        <begin position="796"/>
        <end position="819"/>
    </location>
</feature>
<evidence type="ECO:0000256" key="2">
    <source>
        <dbReference type="ARBA" id="ARBA00022475"/>
    </source>
</evidence>
<dbReference type="Proteomes" id="UP000095662">
    <property type="component" value="Unassembled WGS sequence"/>
</dbReference>
<keyword evidence="3 6" id="KW-0812">Transmembrane</keyword>
<protein>
    <submittedName>
        <fullName evidence="8">FtsX-like permease family</fullName>
    </submittedName>
</protein>
<feature type="transmembrane region" description="Helical" evidence="6">
    <location>
        <begin position="762"/>
        <end position="784"/>
    </location>
</feature>
<dbReference type="AlphaFoldDB" id="A0A174ZQP2"/>
<dbReference type="OrthoDB" id="9793166at2"/>
<evidence type="ECO:0000256" key="6">
    <source>
        <dbReference type="SAM" id="Phobius"/>
    </source>
</evidence>
<evidence type="ECO:0000256" key="1">
    <source>
        <dbReference type="ARBA" id="ARBA00004651"/>
    </source>
</evidence>
<feature type="transmembrane region" description="Helical" evidence="6">
    <location>
        <begin position="403"/>
        <end position="423"/>
    </location>
</feature>
<proteinExistence type="predicted"/>
<dbReference type="PANTHER" id="PTHR30287">
    <property type="entry name" value="MEMBRANE COMPONENT OF PREDICTED ABC SUPERFAMILY METABOLITE UPTAKE TRANSPORTER"/>
    <property type="match status" value="1"/>
</dbReference>
<dbReference type="InterPro" id="IPR038766">
    <property type="entry name" value="Membrane_comp_ABC_pdt"/>
</dbReference>
<sequence length="836" mass="93237">MASLYIAFNYIRRHLPKFLLICFCCSILISSAVMIPINSSISNFGGFLQANSSKSNYSRLFFNTGEDVDYSSLAERYCGLIGITGYTNLQNHEYCIGYADEIARDSLSVKLINGKLPENKNEIAVTDSMLEILNVNIGDTVTLDMTSESPGQREFVITGTVNDYYSLFTNGEHQLVAGDNSGFARAFPRILCGKQNDYLQKNIVSNAVCNYYAELDENYNIPFFSSDGFSVNDEQSVRFYNSYYSSNADTVFSYISAVAIIVGIFFGVYICVSLLINSEKGNNEILRNIGATGVLVKRVLLWQGLFISVIASVVSVGLVFAVTELINMITVKNSLFRFNLSGNLFAILSLSAFVSVMIFFAYHILFKSSKNKIKAIKIGNIEKVSFFYLWSRTVSKNAVTSKAAYSIVLASLMLLVTGGSFLADQHTIGYIENTDMNNRNYNYVYFIGGGYMNQDYFSYSYPSYNGFTERETEKLASQYNLTVMAKGMTTNINAYIFTNNKNAVPSDAGFEDMNVTDELRKAIAKTDVGNFDKVYGCGVGSMDYSTLKENFPSLDITQSEYDNGERIVSVNSEIKNGEEFDLSFMIIPDEIISNDVDSGYIPEIITKHIKVTDRATVADENSFGIPTMFTNGSYLLMSDKYLHSISDKFRYSYIALNNNNKLSESEERKLDGILTALANEKKLQISNFAIQKYNTDDAVSKTRMPFMISSVIYLVLSAMFAFICLNTDIKSKIRQISVARAIGANNGILFRTLSVDALKKTISGYIIGFSLSAILVIVFVVFSPQSTIPYLPYIDLLIYPFAVITIISVVNLLAVFTAIRAIRKTDIYTAMARNVF</sequence>
<evidence type="ECO:0000256" key="4">
    <source>
        <dbReference type="ARBA" id="ARBA00022989"/>
    </source>
</evidence>
<dbReference type="PANTHER" id="PTHR30287:SF2">
    <property type="entry name" value="BLL1001 PROTEIN"/>
    <property type="match status" value="1"/>
</dbReference>
<keyword evidence="4 6" id="KW-1133">Transmembrane helix</keyword>
<evidence type="ECO:0000259" key="7">
    <source>
        <dbReference type="Pfam" id="PF02687"/>
    </source>
</evidence>
<feature type="transmembrane region" description="Helical" evidence="6">
    <location>
        <begin position="299"/>
        <end position="322"/>
    </location>
</feature>
<evidence type="ECO:0000256" key="5">
    <source>
        <dbReference type="ARBA" id="ARBA00023136"/>
    </source>
</evidence>
<dbReference type="GO" id="GO:0005886">
    <property type="term" value="C:plasma membrane"/>
    <property type="evidence" value="ECO:0007669"/>
    <property type="project" value="UniProtKB-SubCell"/>
</dbReference>
<feature type="transmembrane region" description="Helical" evidence="6">
    <location>
        <begin position="251"/>
        <end position="278"/>
    </location>
</feature>
<reference evidence="8 9" key="1">
    <citation type="submission" date="2015-09" db="EMBL/GenBank/DDBJ databases">
        <authorList>
            <consortium name="Pathogen Informatics"/>
        </authorList>
    </citation>
    <scope>NUCLEOTIDE SEQUENCE [LARGE SCALE GENOMIC DNA]</scope>
    <source>
        <strain evidence="8 9">2789STDY5834928</strain>
    </source>
</reference>
<evidence type="ECO:0000313" key="8">
    <source>
        <dbReference type="EMBL" id="CUQ87209.1"/>
    </source>
</evidence>
<feature type="domain" description="ABC3 transporter permease C-terminal" evidence="7">
    <location>
        <begin position="708"/>
        <end position="819"/>
    </location>
</feature>
<keyword evidence="2" id="KW-1003">Cell membrane</keyword>
<keyword evidence="5 6" id="KW-0472">Membrane</keyword>
<dbReference type="EMBL" id="CZBY01000010">
    <property type="protein sequence ID" value="CUQ87209.1"/>
    <property type="molecule type" value="Genomic_DNA"/>
</dbReference>
<dbReference type="Pfam" id="PF02687">
    <property type="entry name" value="FtsX"/>
    <property type="match status" value="1"/>
</dbReference>
<dbReference type="InterPro" id="IPR003838">
    <property type="entry name" value="ABC3_permease_C"/>
</dbReference>
<organism evidence="8 9">
    <name type="scientific">[Eubacterium] siraeum</name>
    <dbReference type="NCBI Taxonomy" id="39492"/>
    <lineage>
        <taxon>Bacteria</taxon>
        <taxon>Bacillati</taxon>
        <taxon>Bacillota</taxon>
        <taxon>Clostridia</taxon>
        <taxon>Eubacteriales</taxon>
        <taxon>Oscillospiraceae</taxon>
        <taxon>Oscillospiraceae incertae sedis</taxon>
    </lineage>
</organism>
<evidence type="ECO:0000256" key="3">
    <source>
        <dbReference type="ARBA" id="ARBA00022692"/>
    </source>
</evidence>
<dbReference type="STRING" id="39492.ERS852540_01460"/>
<evidence type="ECO:0000313" key="9">
    <source>
        <dbReference type="Proteomes" id="UP000095662"/>
    </source>
</evidence>
<gene>
    <name evidence="8" type="ORF">ERS852540_01460</name>
</gene>